<dbReference type="RefSeq" id="WP_147824776.1">
    <property type="nucleotide sequence ID" value="NZ_BAAARG010000001.1"/>
</dbReference>
<organism evidence="2 3">
    <name type="scientific">Microbacterium mitrae</name>
    <dbReference type="NCBI Taxonomy" id="664640"/>
    <lineage>
        <taxon>Bacteria</taxon>
        <taxon>Bacillati</taxon>
        <taxon>Actinomycetota</taxon>
        <taxon>Actinomycetes</taxon>
        <taxon>Micrococcales</taxon>
        <taxon>Microbacteriaceae</taxon>
        <taxon>Microbacterium</taxon>
    </lineage>
</organism>
<feature type="transmembrane region" description="Helical" evidence="1">
    <location>
        <begin position="31"/>
        <end position="54"/>
    </location>
</feature>
<evidence type="ECO:0000256" key="1">
    <source>
        <dbReference type="SAM" id="Phobius"/>
    </source>
</evidence>
<evidence type="ECO:0000313" key="2">
    <source>
        <dbReference type="EMBL" id="TXK05963.1"/>
    </source>
</evidence>
<proteinExistence type="predicted"/>
<comment type="caution">
    <text evidence="2">The sequence shown here is derived from an EMBL/GenBank/DDBJ whole genome shotgun (WGS) entry which is preliminary data.</text>
</comment>
<keyword evidence="3" id="KW-1185">Reference proteome</keyword>
<dbReference type="EMBL" id="VRSW01000001">
    <property type="protein sequence ID" value="TXK05963.1"/>
    <property type="molecule type" value="Genomic_DNA"/>
</dbReference>
<name>A0A5C8HSC3_9MICO</name>
<reference evidence="2 3" key="1">
    <citation type="submission" date="2019-08" db="EMBL/GenBank/DDBJ databases">
        <authorList>
            <person name="Dong K."/>
        </authorList>
    </citation>
    <scope>NUCLEOTIDE SEQUENCE [LARGE SCALE GENOMIC DNA]</scope>
    <source>
        <strain evidence="2 3">M4-8</strain>
    </source>
</reference>
<keyword evidence="1" id="KW-0812">Transmembrane</keyword>
<dbReference type="AlphaFoldDB" id="A0A5C8HSC3"/>
<sequence length="192" mass="20277">MRVVPTRIALAGLAGLTAASALWLMATFDQSAGTAMTPIVAVLLLVCVVFRLIVSITAIHRGEVTISNDAVIIRYVLAPRRMIAVGDLDHAVLFHDILMPSRSASGASPRLVLRLRNGTTVAVSPRDAGIGAELVRHGVTVQIIREAVTPARARKLSLGSVRSGELLAFPAVIAIAIVLPVAAVAWLWIAQN</sequence>
<evidence type="ECO:0008006" key="4">
    <source>
        <dbReference type="Google" id="ProtNLM"/>
    </source>
</evidence>
<evidence type="ECO:0000313" key="3">
    <source>
        <dbReference type="Proteomes" id="UP000321196"/>
    </source>
</evidence>
<dbReference type="Proteomes" id="UP000321196">
    <property type="component" value="Unassembled WGS sequence"/>
</dbReference>
<accession>A0A5C8HSC3</accession>
<gene>
    <name evidence="2" type="ORF">FVP60_03030</name>
</gene>
<keyword evidence="1" id="KW-0472">Membrane</keyword>
<keyword evidence="1" id="KW-1133">Transmembrane helix</keyword>
<feature type="transmembrane region" description="Helical" evidence="1">
    <location>
        <begin position="166"/>
        <end position="189"/>
    </location>
</feature>
<protein>
    <recommendedName>
        <fullName evidence="4">PH domain-containing protein</fullName>
    </recommendedName>
</protein>
<dbReference type="OrthoDB" id="5112591at2"/>